<sequence length="109" mass="12646">MSVTRDEIERMLLQAPEDVLKEVEEYEKRELSRYRVGGVKKRFPSNEDVVEAIKAVSGGVITRANIDHLFETVKKYLEDKGFDTRFLTEGRFWRLVTSLAKKGALKLRL</sequence>
<evidence type="ECO:0000313" key="2">
    <source>
        <dbReference type="Proteomes" id="UP000605805"/>
    </source>
</evidence>
<name>A0A832YY81_9CREN</name>
<gene>
    <name evidence="1" type="ORF">EYH02_04855</name>
</gene>
<protein>
    <submittedName>
        <fullName evidence="1">Uncharacterized protein</fullName>
    </submittedName>
</protein>
<comment type="caution">
    <text evidence="1">The sequence shown here is derived from an EMBL/GenBank/DDBJ whole genome shotgun (WGS) entry which is preliminary data.</text>
</comment>
<dbReference type="EMBL" id="DQTV01000091">
    <property type="protein sequence ID" value="HIP57378.1"/>
    <property type="molecule type" value="Genomic_DNA"/>
</dbReference>
<reference evidence="1" key="1">
    <citation type="journal article" date="2020" name="ISME J.">
        <title>Gammaproteobacteria mediating utilization of methyl-, sulfur- and petroleum organic compounds in deep ocean hydrothermal plumes.</title>
        <authorList>
            <person name="Zhou Z."/>
            <person name="Liu Y."/>
            <person name="Pan J."/>
            <person name="Cron B.R."/>
            <person name="Toner B.M."/>
            <person name="Anantharaman K."/>
            <person name="Breier J.A."/>
            <person name="Dick G.J."/>
            <person name="Li M."/>
        </authorList>
    </citation>
    <scope>NUCLEOTIDE SEQUENCE</scope>
    <source>
        <strain evidence="1">SZUA-1435</strain>
    </source>
</reference>
<accession>A0A832YY81</accession>
<organism evidence="1 2">
    <name type="scientific">Ignisphaera aggregans</name>
    <dbReference type="NCBI Taxonomy" id="334771"/>
    <lineage>
        <taxon>Archaea</taxon>
        <taxon>Thermoproteota</taxon>
        <taxon>Thermoprotei</taxon>
        <taxon>Desulfurococcales</taxon>
        <taxon>Desulfurococcaceae</taxon>
        <taxon>Ignisphaera</taxon>
    </lineage>
</organism>
<dbReference type="Proteomes" id="UP000605805">
    <property type="component" value="Unassembled WGS sequence"/>
</dbReference>
<evidence type="ECO:0000313" key="1">
    <source>
        <dbReference type="EMBL" id="HIP57378.1"/>
    </source>
</evidence>
<proteinExistence type="predicted"/>
<dbReference type="AlphaFoldDB" id="A0A832YY81"/>